<reference evidence="4" key="1">
    <citation type="journal article" date="2018" name="Nat. Microbiol.">
        <title>Leveraging single-cell genomics to expand the fungal tree of life.</title>
        <authorList>
            <person name="Ahrendt S.R."/>
            <person name="Quandt C.A."/>
            <person name="Ciobanu D."/>
            <person name="Clum A."/>
            <person name="Salamov A."/>
            <person name="Andreopoulos B."/>
            <person name="Cheng J.F."/>
            <person name="Woyke T."/>
            <person name="Pelin A."/>
            <person name="Henrissat B."/>
            <person name="Reynolds N.K."/>
            <person name="Benny G.L."/>
            <person name="Smith M.E."/>
            <person name="James T.Y."/>
            <person name="Grigoriev I.V."/>
        </authorList>
    </citation>
    <scope>NUCLEOTIDE SEQUENCE [LARGE SCALE GENOMIC DNA]</scope>
    <source>
        <strain evidence="4">Benny S71-1</strain>
    </source>
</reference>
<gene>
    <name evidence="3" type="ORF">SYNPS1DRAFT_23210</name>
</gene>
<keyword evidence="1" id="KW-0175">Coiled coil</keyword>
<sequence length="177" mass="20435">MEEIHERVEKARHANDAKLGFDMQDMKMLHDTQLRIMNKLDDLLQKTDHSMAGLASSSDQHKTGSHLGLLSEDVRSLQESVKQLTADIGRITGSYGITYKMEQLQNAISQLSNKLSQIDERSLQQHEETRSSIHYATSEKSSSMLRYLMFILGGQFVLYVAWNIYQQRAKNERRKYI</sequence>
<evidence type="ECO:0000313" key="3">
    <source>
        <dbReference type="EMBL" id="RKP24730.1"/>
    </source>
</evidence>
<dbReference type="EMBL" id="KZ990063">
    <property type="protein sequence ID" value="RKP24730.1"/>
    <property type="molecule type" value="Genomic_DNA"/>
</dbReference>
<protein>
    <submittedName>
        <fullName evidence="3">Uncharacterized protein</fullName>
    </submittedName>
</protein>
<proteinExistence type="predicted"/>
<evidence type="ECO:0000256" key="2">
    <source>
        <dbReference type="SAM" id="Phobius"/>
    </source>
</evidence>
<keyword evidence="2" id="KW-0472">Membrane</keyword>
<feature type="coiled-coil region" evidence="1">
    <location>
        <begin position="67"/>
        <end position="121"/>
    </location>
</feature>
<dbReference type="AlphaFoldDB" id="A0A4P9Z072"/>
<organism evidence="3 4">
    <name type="scientific">Syncephalis pseudoplumigaleata</name>
    <dbReference type="NCBI Taxonomy" id="1712513"/>
    <lineage>
        <taxon>Eukaryota</taxon>
        <taxon>Fungi</taxon>
        <taxon>Fungi incertae sedis</taxon>
        <taxon>Zoopagomycota</taxon>
        <taxon>Zoopagomycotina</taxon>
        <taxon>Zoopagomycetes</taxon>
        <taxon>Zoopagales</taxon>
        <taxon>Piptocephalidaceae</taxon>
        <taxon>Syncephalis</taxon>
    </lineage>
</organism>
<evidence type="ECO:0000313" key="4">
    <source>
        <dbReference type="Proteomes" id="UP000278143"/>
    </source>
</evidence>
<feature type="transmembrane region" description="Helical" evidence="2">
    <location>
        <begin position="144"/>
        <end position="165"/>
    </location>
</feature>
<keyword evidence="4" id="KW-1185">Reference proteome</keyword>
<keyword evidence="2" id="KW-1133">Transmembrane helix</keyword>
<keyword evidence="2" id="KW-0812">Transmembrane</keyword>
<evidence type="ECO:0000256" key="1">
    <source>
        <dbReference type="SAM" id="Coils"/>
    </source>
</evidence>
<name>A0A4P9Z072_9FUNG</name>
<dbReference type="Proteomes" id="UP000278143">
    <property type="component" value="Unassembled WGS sequence"/>
</dbReference>
<accession>A0A4P9Z072</accession>